<feature type="compositionally biased region" description="Basic and acidic residues" evidence="1">
    <location>
        <begin position="104"/>
        <end position="115"/>
    </location>
</feature>
<feature type="compositionally biased region" description="Low complexity" evidence="1">
    <location>
        <begin position="50"/>
        <end position="90"/>
    </location>
</feature>
<comment type="caution">
    <text evidence="3">The sequence shown here is derived from an EMBL/GenBank/DDBJ whole genome shotgun (WGS) entry which is preliminary data.</text>
</comment>
<evidence type="ECO:0000313" key="4">
    <source>
        <dbReference type="Proteomes" id="UP001596091"/>
    </source>
</evidence>
<feature type="region of interest" description="Disordered" evidence="1">
    <location>
        <begin position="308"/>
        <end position="355"/>
    </location>
</feature>
<evidence type="ECO:0000256" key="2">
    <source>
        <dbReference type="SAM" id="SignalP"/>
    </source>
</evidence>
<reference evidence="4" key="1">
    <citation type="journal article" date="2019" name="Int. J. Syst. Evol. Microbiol.">
        <title>The Global Catalogue of Microorganisms (GCM) 10K type strain sequencing project: providing services to taxonomists for standard genome sequencing and annotation.</title>
        <authorList>
            <consortium name="The Broad Institute Genomics Platform"/>
            <consortium name="The Broad Institute Genome Sequencing Center for Infectious Disease"/>
            <person name="Wu L."/>
            <person name="Ma J."/>
        </authorList>
    </citation>
    <scope>NUCLEOTIDE SEQUENCE [LARGE SCALE GENOMIC DNA]</scope>
    <source>
        <strain evidence="4">JCM 4087</strain>
    </source>
</reference>
<proteinExistence type="predicted"/>
<feature type="region of interest" description="Disordered" evidence="1">
    <location>
        <begin position="46"/>
        <end position="115"/>
    </location>
</feature>
<organism evidence="3 4">
    <name type="scientific">Acidicapsa dinghuensis</name>
    <dbReference type="NCBI Taxonomy" id="2218256"/>
    <lineage>
        <taxon>Bacteria</taxon>
        <taxon>Pseudomonadati</taxon>
        <taxon>Acidobacteriota</taxon>
        <taxon>Terriglobia</taxon>
        <taxon>Terriglobales</taxon>
        <taxon>Acidobacteriaceae</taxon>
        <taxon>Acidicapsa</taxon>
    </lineage>
</organism>
<accession>A0ABW1EBQ1</accession>
<dbReference type="Proteomes" id="UP001596091">
    <property type="component" value="Unassembled WGS sequence"/>
</dbReference>
<evidence type="ECO:0000313" key="3">
    <source>
        <dbReference type="EMBL" id="MFC5861440.1"/>
    </source>
</evidence>
<gene>
    <name evidence="3" type="ORF">ACFPT7_03985</name>
</gene>
<sequence length="355" mass="38011">MTSRFILLCVCLVAGAGFFCGNTSLRAQTLEEHPTAVLIANTELPDAPLPQQTQNPASTQPQSSQSPASGQQPASSSGSSASSGSQATSPDATKPSTESTTQKSQHDLAQEQLKEQEKQRVLGIVPNFNTSYVYGAASLTSAQKFDLAIKTEIDPVSFGVAGFVALLGQAEGSDYGYGGGIGGYAKRYGQTYADNFDGEMWGNWILPSLLHQDPRYFRLGRGSIKRRILYALGTNVICRHDNTGKWEPNYSNVGGNFISGAISNLYLPQDERGISSTVTGALVITAEGGAGSLFQEFWPDISRHFLHKDPTHGQDAINRSQPDPTGGGNPFSNHPHPQIQQAAPGQPKQDQPDQQ</sequence>
<name>A0ABW1EBQ1_9BACT</name>
<feature type="compositionally biased region" description="Polar residues" evidence="1">
    <location>
        <begin position="94"/>
        <end position="103"/>
    </location>
</feature>
<feature type="compositionally biased region" description="Low complexity" evidence="1">
    <location>
        <begin position="340"/>
        <end position="355"/>
    </location>
</feature>
<evidence type="ECO:0000256" key="1">
    <source>
        <dbReference type="SAM" id="MobiDB-lite"/>
    </source>
</evidence>
<dbReference type="RefSeq" id="WP_263333688.1">
    <property type="nucleotide sequence ID" value="NZ_JAGSYH010000002.1"/>
</dbReference>
<keyword evidence="2" id="KW-0732">Signal</keyword>
<keyword evidence="4" id="KW-1185">Reference proteome</keyword>
<feature type="chain" id="PRO_5046046358" evidence="2">
    <location>
        <begin position="28"/>
        <end position="355"/>
    </location>
</feature>
<dbReference type="EMBL" id="JBHSPH010000001">
    <property type="protein sequence ID" value="MFC5861440.1"/>
    <property type="molecule type" value="Genomic_DNA"/>
</dbReference>
<feature type="signal peptide" evidence="2">
    <location>
        <begin position="1"/>
        <end position="27"/>
    </location>
</feature>
<protein>
    <submittedName>
        <fullName evidence="3">Uncharacterized protein</fullName>
    </submittedName>
</protein>